<gene>
    <name evidence="2" type="ORF">GCM10010507_41180</name>
</gene>
<dbReference type="EMBL" id="BMVB01000014">
    <property type="protein sequence ID" value="GHC59973.1"/>
    <property type="molecule type" value="Genomic_DNA"/>
</dbReference>
<sequence length="51" mass="5326">MPGIAEAEVADARRLRDALFRAALARTRGQDPAPDDLRGPAGRGAARGVGR</sequence>
<evidence type="ECO:0000256" key="1">
    <source>
        <dbReference type="SAM" id="MobiDB-lite"/>
    </source>
</evidence>
<proteinExistence type="predicted"/>
<name>A0A918WML0_STRCJ</name>
<protein>
    <submittedName>
        <fullName evidence="2">Uncharacterized protein</fullName>
    </submittedName>
</protein>
<dbReference type="RefSeq" id="WP_373303590.1">
    <property type="nucleotide sequence ID" value="NZ_BMVB01000014.1"/>
</dbReference>
<feature type="compositionally biased region" description="Gly residues" evidence="1">
    <location>
        <begin position="41"/>
        <end position="51"/>
    </location>
</feature>
<accession>A0A918WML0</accession>
<evidence type="ECO:0000313" key="2">
    <source>
        <dbReference type="EMBL" id="GHC59973.1"/>
    </source>
</evidence>
<comment type="caution">
    <text evidence="2">The sequence shown here is derived from an EMBL/GenBank/DDBJ whole genome shotgun (WGS) entry which is preliminary data.</text>
</comment>
<reference evidence="2" key="2">
    <citation type="submission" date="2020-09" db="EMBL/GenBank/DDBJ databases">
        <authorList>
            <person name="Sun Q."/>
            <person name="Ohkuma M."/>
        </authorList>
    </citation>
    <scope>NUCLEOTIDE SEQUENCE</scope>
    <source>
        <strain evidence="2">JCM 4633</strain>
    </source>
</reference>
<reference evidence="2" key="1">
    <citation type="journal article" date="2014" name="Int. J. Syst. Evol. Microbiol.">
        <title>Complete genome sequence of Corynebacterium casei LMG S-19264T (=DSM 44701T), isolated from a smear-ripened cheese.</title>
        <authorList>
            <consortium name="US DOE Joint Genome Institute (JGI-PGF)"/>
            <person name="Walter F."/>
            <person name="Albersmeier A."/>
            <person name="Kalinowski J."/>
            <person name="Ruckert C."/>
        </authorList>
    </citation>
    <scope>NUCLEOTIDE SEQUENCE</scope>
    <source>
        <strain evidence="2">JCM 4633</strain>
    </source>
</reference>
<evidence type="ECO:0000313" key="3">
    <source>
        <dbReference type="Proteomes" id="UP000646244"/>
    </source>
</evidence>
<dbReference type="AlphaFoldDB" id="A0A918WML0"/>
<feature type="region of interest" description="Disordered" evidence="1">
    <location>
        <begin position="26"/>
        <end position="51"/>
    </location>
</feature>
<organism evidence="2 3">
    <name type="scientific">Streptomyces cinnamoneus</name>
    <name type="common">Streptoverticillium cinnamoneum</name>
    <dbReference type="NCBI Taxonomy" id="53446"/>
    <lineage>
        <taxon>Bacteria</taxon>
        <taxon>Bacillati</taxon>
        <taxon>Actinomycetota</taxon>
        <taxon>Actinomycetes</taxon>
        <taxon>Kitasatosporales</taxon>
        <taxon>Streptomycetaceae</taxon>
        <taxon>Streptomyces</taxon>
        <taxon>Streptomyces cinnamoneus group</taxon>
    </lineage>
</organism>
<dbReference type="Proteomes" id="UP000646244">
    <property type="component" value="Unassembled WGS sequence"/>
</dbReference>